<evidence type="ECO:0000256" key="19">
    <source>
        <dbReference type="SAM" id="MobiDB-lite"/>
    </source>
</evidence>
<dbReference type="CDD" id="cd02540">
    <property type="entry name" value="GT2_GlmU_N_bac"/>
    <property type="match status" value="1"/>
</dbReference>
<dbReference type="GO" id="GO:0071555">
    <property type="term" value="P:cell wall organization"/>
    <property type="evidence" value="ECO:0007669"/>
    <property type="project" value="UniProtKB-KW"/>
</dbReference>
<keyword evidence="7 18" id="KW-0479">Metal-binding</keyword>
<dbReference type="HAMAP" id="MF_01631">
    <property type="entry name" value="GlmU"/>
    <property type="match status" value="1"/>
</dbReference>
<keyword evidence="11 18" id="KW-0573">Peptidoglycan synthesis</keyword>
<feature type="region of interest" description="Linker" evidence="18">
    <location>
        <begin position="237"/>
        <end position="257"/>
    </location>
</feature>
<dbReference type="EC" id="2.3.1.157" evidence="18"/>
<comment type="cofactor">
    <cofactor evidence="18">
        <name>Mg(2+)</name>
        <dbReference type="ChEBI" id="CHEBI:18420"/>
    </cofactor>
    <text evidence="18">Binds 1 Mg(2+) ion per subunit.</text>
</comment>
<dbReference type="RefSeq" id="WP_006293826.1">
    <property type="nucleotide sequence ID" value="NZ_GG770226.1"/>
</dbReference>
<dbReference type="eggNOG" id="COG1207">
    <property type="taxonomic scope" value="Bacteria"/>
</dbReference>
<dbReference type="InterPro" id="IPR001451">
    <property type="entry name" value="Hexapep"/>
</dbReference>
<feature type="binding site" evidence="18">
    <location>
        <position position="77"/>
    </location>
    <ligand>
        <name>UDP-N-acetyl-alpha-D-glucosamine</name>
        <dbReference type="ChEBI" id="CHEBI:57705"/>
    </ligand>
</feature>
<evidence type="ECO:0000256" key="4">
    <source>
        <dbReference type="ARBA" id="ARBA00022490"/>
    </source>
</evidence>
<feature type="binding site" evidence="18">
    <location>
        <position position="234"/>
    </location>
    <ligand>
        <name>Mg(2+)</name>
        <dbReference type="ChEBI" id="CHEBI:18420"/>
    </ligand>
</feature>
<dbReference type="HOGENOM" id="CLU_029499_15_2_11"/>
<evidence type="ECO:0000256" key="15">
    <source>
        <dbReference type="ARBA" id="ARBA00048247"/>
    </source>
</evidence>
<comment type="caution">
    <text evidence="18">Lacks conserved residue(s) required for the propagation of feature annotation.</text>
</comment>
<keyword evidence="10 18" id="KW-0133">Cell shape</keyword>
<comment type="function">
    <text evidence="17 18">Catalyzes the last two sequential reactions in the de novo biosynthetic pathway for UDP-N-acetylglucosamine (UDP-GlcNAc). The C-terminal domain catalyzes the transfer of acetyl group from acetyl coenzyme A to glucosamine-1-phosphate (GlcN-1-P) to produce N-acetylglucosamine-1-phosphate (GlcNAc-1-P), which is converted into UDP-GlcNAc by the transfer of uridine 5-monophosphate (from uridine 5-triphosphate), a reaction catalyzed by the N-terminal domain.</text>
</comment>
<evidence type="ECO:0000256" key="10">
    <source>
        <dbReference type="ARBA" id="ARBA00022960"/>
    </source>
</evidence>
<feature type="domain" description="MobA-like NTP transferase" evidence="20">
    <location>
        <begin position="7"/>
        <end position="144"/>
    </location>
</feature>
<dbReference type="EC" id="2.7.7.23" evidence="18"/>
<feature type="binding site" evidence="18">
    <location>
        <begin position="82"/>
        <end position="83"/>
    </location>
    <ligand>
        <name>UDP-N-acetyl-alpha-D-glucosamine</name>
        <dbReference type="ChEBI" id="CHEBI:57705"/>
    </ligand>
</feature>
<organism evidence="21 22">
    <name type="scientific">Scardovia inopinata F0304</name>
    <dbReference type="NCBI Taxonomy" id="641146"/>
    <lineage>
        <taxon>Bacteria</taxon>
        <taxon>Bacillati</taxon>
        <taxon>Actinomycetota</taxon>
        <taxon>Actinomycetes</taxon>
        <taxon>Bifidobacteriales</taxon>
        <taxon>Bifidobacteriaceae</taxon>
        <taxon>Scardovia</taxon>
    </lineage>
</organism>
<comment type="catalytic activity">
    <reaction evidence="16 18">
        <text>N-acetyl-alpha-D-glucosamine 1-phosphate + UTP + H(+) = UDP-N-acetyl-alpha-D-glucosamine + diphosphate</text>
        <dbReference type="Rhea" id="RHEA:13509"/>
        <dbReference type="ChEBI" id="CHEBI:15378"/>
        <dbReference type="ChEBI" id="CHEBI:33019"/>
        <dbReference type="ChEBI" id="CHEBI:46398"/>
        <dbReference type="ChEBI" id="CHEBI:57705"/>
        <dbReference type="ChEBI" id="CHEBI:57776"/>
        <dbReference type="EC" id="2.7.7.23"/>
    </reaction>
</comment>
<sequence>MAKLDCAIILAAGEGTRMKSHTPKVLHDFAGKTFLHRVMDSVRALNPASTAVVVRHQGQRVGQAAKQYNPQALVVKQDEISGTGRAVQCAVFELEKMGKFHGTVLIVASDMPLLDTQTLHQLLSDHGDRGNAATVLTTSLQNPFGYGRIIRDPQGNLLRIVEQKDANASELAVNEVNTSVYAFDAAILSQAIASLNSNNAQGEFYLTDALETARQIGHVGVFQAPDYLAVEGVNDRIQLAKLLKAHNMRICQEWMRAGVTIQDPSTTWIDDTVHLDRDVTILPGSYLKGTTSVASDAVIGPDTTLIDAQVDQGAIVERSRVEKSHIGSQSTIGPWTYLRPGNSLGPRTKAGAYVEMKKATIDEGTKVPHLSYVGDAHIHENTNVGGGTITANYDGVHKNRTEIGANVHIGAGNMIVAPVEVGDNVTTGAGSVIRHQVPSDAMVYSENTQHVVNRWKPAWERSEFEHESESKPESESESSDQEQ</sequence>
<dbReference type="InterPro" id="IPR005882">
    <property type="entry name" value="Bifunctional_GlmU"/>
</dbReference>
<dbReference type="GO" id="GO:0009245">
    <property type="term" value="P:lipid A biosynthetic process"/>
    <property type="evidence" value="ECO:0007669"/>
    <property type="project" value="UniProtKB-UniRule"/>
</dbReference>
<reference evidence="21 22" key="1">
    <citation type="submission" date="2012-01" db="EMBL/GenBank/DDBJ databases">
        <title>The Genome Sequence of Scardovia inopinata F0304.</title>
        <authorList>
            <consortium name="The Broad Institute Genome Sequencing Platform"/>
            <person name="Earl A."/>
            <person name="Ward D."/>
            <person name="Feldgarden M."/>
            <person name="Gevers D."/>
            <person name="Izard J."/>
            <person name="Baranova O.V."/>
            <person name="Blanton J.M."/>
            <person name="Tanner A.C."/>
            <person name="Dewhirst F.E."/>
            <person name="Young S.K."/>
            <person name="Zeng Q."/>
            <person name="Gargeya S."/>
            <person name="Fitzgerald M."/>
            <person name="Haas B."/>
            <person name="Abouelleil A."/>
            <person name="Alvarado L."/>
            <person name="Arachchi H.M."/>
            <person name="Berlin A."/>
            <person name="Chapman S.B."/>
            <person name="Gearin G."/>
            <person name="Goldberg J."/>
            <person name="Griggs A."/>
            <person name="Gujja S."/>
            <person name="Hansen M."/>
            <person name="Heiman D."/>
            <person name="Howarth C."/>
            <person name="Larimer J."/>
            <person name="Lui A."/>
            <person name="MacDonald P.J."/>
            <person name="McCowen C."/>
            <person name="Montmayeur A."/>
            <person name="Murphy C."/>
            <person name="Neiman D."/>
            <person name="Pearson M."/>
            <person name="Priest M."/>
            <person name="Roberts A."/>
            <person name="Saif S."/>
            <person name="Shea T."/>
            <person name="Sisk P."/>
            <person name="Stolte C."/>
            <person name="Sykes S."/>
            <person name="Wortman J."/>
            <person name="Nusbaum C."/>
            <person name="Birren B."/>
        </authorList>
    </citation>
    <scope>NUCLEOTIDE SEQUENCE [LARGE SCALE GENOMIC DNA]</scope>
    <source>
        <strain evidence="21 22">F0304</strain>
    </source>
</reference>
<dbReference type="CDD" id="cd03353">
    <property type="entry name" value="LbH_GlmU_C"/>
    <property type="match status" value="1"/>
</dbReference>
<evidence type="ECO:0000256" key="18">
    <source>
        <dbReference type="HAMAP-Rule" id="MF_01631"/>
    </source>
</evidence>
<dbReference type="GO" id="GO:0009252">
    <property type="term" value="P:peptidoglycan biosynthetic process"/>
    <property type="evidence" value="ECO:0007669"/>
    <property type="project" value="UniProtKB-UniRule"/>
</dbReference>
<feature type="binding site" evidence="18">
    <location>
        <position position="383"/>
    </location>
    <ligand>
        <name>UDP-N-acetyl-alpha-D-glucosamine</name>
        <dbReference type="ChEBI" id="CHEBI:57705"/>
    </ligand>
</feature>
<comment type="subunit">
    <text evidence="18">Homotrimer.</text>
</comment>
<keyword evidence="22" id="KW-1185">Reference proteome</keyword>
<feature type="region of interest" description="Pyrophosphorylase" evidence="18">
    <location>
        <begin position="1"/>
        <end position="236"/>
    </location>
</feature>
<keyword evidence="4 18" id="KW-0963">Cytoplasm</keyword>
<evidence type="ECO:0000256" key="11">
    <source>
        <dbReference type="ARBA" id="ARBA00022984"/>
    </source>
</evidence>
<evidence type="ECO:0000256" key="9">
    <source>
        <dbReference type="ARBA" id="ARBA00022842"/>
    </source>
</evidence>
<dbReference type="Pfam" id="PF00132">
    <property type="entry name" value="Hexapep"/>
    <property type="match status" value="1"/>
</dbReference>
<dbReference type="InterPro" id="IPR025877">
    <property type="entry name" value="MobA-like_NTP_Trfase"/>
</dbReference>
<comment type="similarity">
    <text evidence="2 18">In the C-terminal section; belongs to the transferase hexapeptide repeat family.</text>
</comment>
<feature type="binding site" evidence="18">
    <location>
        <position position="162"/>
    </location>
    <ligand>
        <name>UDP-N-acetyl-alpha-D-glucosamine</name>
        <dbReference type="ChEBI" id="CHEBI:57705"/>
    </ligand>
</feature>
<comment type="pathway">
    <text evidence="18">Bacterial outer membrane biogenesis; LPS lipid A biosynthesis.</text>
</comment>
<dbReference type="UniPathway" id="UPA00113">
    <property type="reaction ID" value="UER00532"/>
</dbReference>
<dbReference type="SUPFAM" id="SSF53448">
    <property type="entry name" value="Nucleotide-diphospho-sugar transferases"/>
    <property type="match status" value="1"/>
</dbReference>
<dbReference type="GO" id="GO:0005737">
    <property type="term" value="C:cytoplasm"/>
    <property type="evidence" value="ECO:0007669"/>
    <property type="project" value="UniProtKB-SubCell"/>
</dbReference>
<dbReference type="GO" id="GO:0003977">
    <property type="term" value="F:UDP-N-acetylglucosamine diphosphorylase activity"/>
    <property type="evidence" value="ECO:0007669"/>
    <property type="project" value="UniProtKB-UniRule"/>
</dbReference>
<dbReference type="GO" id="GO:0008360">
    <property type="term" value="P:regulation of cell shape"/>
    <property type="evidence" value="ECO:0007669"/>
    <property type="project" value="UniProtKB-KW"/>
</dbReference>
<proteinExistence type="inferred from homology"/>
<evidence type="ECO:0000256" key="16">
    <source>
        <dbReference type="ARBA" id="ARBA00048493"/>
    </source>
</evidence>
<keyword evidence="8 18" id="KW-0677">Repeat</keyword>
<dbReference type="PANTHER" id="PTHR43584">
    <property type="entry name" value="NUCLEOTIDYL TRANSFERASE"/>
    <property type="match status" value="1"/>
</dbReference>
<dbReference type="UniPathway" id="UPA00973"/>
<dbReference type="Pfam" id="PF12804">
    <property type="entry name" value="NTP_transf_3"/>
    <property type="match status" value="1"/>
</dbReference>
<dbReference type="GO" id="GO:0016020">
    <property type="term" value="C:membrane"/>
    <property type="evidence" value="ECO:0007669"/>
    <property type="project" value="GOC"/>
</dbReference>
<feature type="binding site" evidence="18">
    <location>
        <position position="147"/>
    </location>
    <ligand>
        <name>UDP-N-acetyl-alpha-D-glucosamine</name>
        <dbReference type="ChEBI" id="CHEBI:57705"/>
    </ligand>
</feature>
<keyword evidence="13 18" id="KW-0012">Acyltransferase</keyword>
<dbReference type="Gene3D" id="3.90.550.10">
    <property type="entry name" value="Spore Coat Polysaccharide Biosynthesis Protein SpsA, Chain A"/>
    <property type="match status" value="1"/>
</dbReference>
<comment type="catalytic activity">
    <reaction evidence="15 18">
        <text>alpha-D-glucosamine 1-phosphate + acetyl-CoA = N-acetyl-alpha-D-glucosamine 1-phosphate + CoA + H(+)</text>
        <dbReference type="Rhea" id="RHEA:13725"/>
        <dbReference type="ChEBI" id="CHEBI:15378"/>
        <dbReference type="ChEBI" id="CHEBI:57287"/>
        <dbReference type="ChEBI" id="CHEBI:57288"/>
        <dbReference type="ChEBI" id="CHEBI:57776"/>
        <dbReference type="ChEBI" id="CHEBI:58516"/>
        <dbReference type="EC" id="2.3.1.157"/>
    </reaction>
</comment>
<feature type="binding site" evidence="18">
    <location>
        <position position="339"/>
    </location>
    <ligand>
        <name>UDP-N-acetyl-alpha-D-glucosamine</name>
        <dbReference type="ChEBI" id="CHEBI:57705"/>
    </ligand>
</feature>
<evidence type="ECO:0000256" key="13">
    <source>
        <dbReference type="ARBA" id="ARBA00023315"/>
    </source>
</evidence>
<feature type="binding site" evidence="18">
    <location>
        <position position="429"/>
    </location>
    <ligand>
        <name>acetyl-CoA</name>
        <dbReference type="ChEBI" id="CHEBI:57288"/>
    </ligand>
</feature>
<keyword evidence="12 18" id="KW-0511">Multifunctional enzyme</keyword>
<dbReference type="AlphaFoldDB" id="W5IHP9"/>
<dbReference type="InterPro" id="IPR038009">
    <property type="entry name" value="GlmU_C_LbH"/>
</dbReference>
<keyword evidence="5 18" id="KW-0808">Transferase</keyword>
<dbReference type="Proteomes" id="UP000005777">
    <property type="component" value="Unassembled WGS sequence"/>
</dbReference>
<dbReference type="InterPro" id="IPR050065">
    <property type="entry name" value="GlmU-like"/>
</dbReference>
<feature type="binding site" evidence="18">
    <location>
        <position position="372"/>
    </location>
    <ligand>
        <name>UDP-N-acetyl-alpha-D-glucosamine</name>
        <dbReference type="ChEBI" id="CHEBI:57705"/>
    </ligand>
</feature>
<evidence type="ECO:0000256" key="1">
    <source>
        <dbReference type="ARBA" id="ARBA00004496"/>
    </source>
</evidence>
<evidence type="ECO:0000256" key="8">
    <source>
        <dbReference type="ARBA" id="ARBA00022737"/>
    </source>
</evidence>
<name>W5IHP9_SCAIO</name>
<comment type="pathway">
    <text evidence="18">Nucleotide-sugar biosynthesis; UDP-N-acetyl-alpha-D-glucosamine biosynthesis; N-acetyl-alpha-D-glucosamine 1-phosphate from alpha-D-glucosamine 6-phosphate (route II): step 2/2.</text>
</comment>
<evidence type="ECO:0000256" key="6">
    <source>
        <dbReference type="ARBA" id="ARBA00022695"/>
    </source>
</evidence>
<dbReference type="SUPFAM" id="SSF51161">
    <property type="entry name" value="Trimeric LpxA-like enzymes"/>
    <property type="match status" value="1"/>
</dbReference>
<feature type="region of interest" description="Disordered" evidence="19">
    <location>
        <begin position="460"/>
        <end position="483"/>
    </location>
</feature>
<evidence type="ECO:0000256" key="3">
    <source>
        <dbReference type="ARBA" id="ARBA00007947"/>
    </source>
</evidence>
<evidence type="ECO:0000256" key="5">
    <source>
        <dbReference type="ARBA" id="ARBA00022679"/>
    </source>
</evidence>
<evidence type="ECO:0000313" key="21">
    <source>
        <dbReference type="EMBL" id="EFG26351.1"/>
    </source>
</evidence>
<feature type="active site" description="Proton acceptor" evidence="18">
    <location>
        <position position="369"/>
    </location>
</feature>
<feature type="binding site" evidence="18">
    <location>
        <position position="177"/>
    </location>
    <ligand>
        <name>UDP-N-acetyl-alpha-D-glucosamine</name>
        <dbReference type="ChEBI" id="CHEBI:57705"/>
    </ligand>
</feature>
<evidence type="ECO:0000256" key="14">
    <source>
        <dbReference type="ARBA" id="ARBA00023316"/>
    </source>
</evidence>
<dbReference type="GO" id="GO:0019134">
    <property type="term" value="F:glucosamine-1-phosphate N-acetyltransferase activity"/>
    <property type="evidence" value="ECO:0007669"/>
    <property type="project" value="UniProtKB-UniRule"/>
</dbReference>
<gene>
    <name evidence="18" type="primary">glmU</name>
    <name evidence="21" type="ORF">HMPREF9020_01436</name>
</gene>
<feature type="binding site" evidence="18">
    <location>
        <position position="110"/>
    </location>
    <ligand>
        <name>Mg(2+)</name>
        <dbReference type="ChEBI" id="CHEBI:18420"/>
    </ligand>
</feature>
<evidence type="ECO:0000256" key="12">
    <source>
        <dbReference type="ARBA" id="ARBA00023268"/>
    </source>
</evidence>
<dbReference type="NCBIfam" id="NF010932">
    <property type="entry name" value="PRK14352.1"/>
    <property type="match status" value="1"/>
</dbReference>
<evidence type="ECO:0000256" key="17">
    <source>
        <dbReference type="ARBA" id="ARBA00049628"/>
    </source>
</evidence>
<comment type="caution">
    <text evidence="21">The sequence shown here is derived from an EMBL/GenBank/DDBJ whole genome shotgun (WGS) entry which is preliminary data.</text>
</comment>
<comment type="subcellular location">
    <subcellularLocation>
        <location evidence="1 18">Cytoplasm</location>
    </subcellularLocation>
</comment>
<feature type="binding site" evidence="18">
    <location>
        <begin position="392"/>
        <end position="393"/>
    </location>
    <ligand>
        <name>acetyl-CoA</name>
        <dbReference type="ChEBI" id="CHEBI:57288"/>
    </ligand>
</feature>
<feature type="binding site" evidence="18">
    <location>
        <begin position="10"/>
        <end position="13"/>
    </location>
    <ligand>
        <name>UDP-N-acetyl-alpha-D-glucosamine</name>
        <dbReference type="ChEBI" id="CHEBI:57705"/>
    </ligand>
</feature>
<feature type="binding site" evidence="18">
    <location>
        <position position="234"/>
    </location>
    <ligand>
        <name>UDP-N-acetyl-alpha-D-glucosamine</name>
        <dbReference type="ChEBI" id="CHEBI:57705"/>
    </ligand>
</feature>
<dbReference type="GO" id="GO:0000287">
    <property type="term" value="F:magnesium ion binding"/>
    <property type="evidence" value="ECO:0007669"/>
    <property type="project" value="UniProtKB-UniRule"/>
</dbReference>
<keyword evidence="14 18" id="KW-0961">Cell wall biogenesis/degradation</keyword>
<evidence type="ECO:0000256" key="7">
    <source>
        <dbReference type="ARBA" id="ARBA00022723"/>
    </source>
</evidence>
<comment type="pathway">
    <text evidence="18">Nucleotide-sugar biosynthesis; UDP-N-acetyl-alpha-D-glucosamine biosynthesis; UDP-N-acetyl-alpha-D-glucosamine from N-acetyl-alpha-D-glucosamine 1-phosphate: step 1/1.</text>
</comment>
<feature type="binding site" evidence="18">
    <location>
        <position position="24"/>
    </location>
    <ligand>
        <name>UDP-N-acetyl-alpha-D-glucosamine</name>
        <dbReference type="ChEBI" id="CHEBI:57705"/>
    </ligand>
</feature>
<dbReference type="GO" id="GO:0000902">
    <property type="term" value="P:cell morphogenesis"/>
    <property type="evidence" value="ECO:0007669"/>
    <property type="project" value="UniProtKB-UniRule"/>
</dbReference>
<evidence type="ECO:0000259" key="20">
    <source>
        <dbReference type="Pfam" id="PF12804"/>
    </source>
</evidence>
<keyword evidence="9 18" id="KW-0460">Magnesium</keyword>
<dbReference type="GO" id="GO:0006048">
    <property type="term" value="P:UDP-N-acetylglucosamine biosynthetic process"/>
    <property type="evidence" value="ECO:0007669"/>
    <property type="project" value="UniProtKB-UniPathway"/>
</dbReference>
<dbReference type="Gene3D" id="2.160.10.10">
    <property type="entry name" value="Hexapeptide repeat proteins"/>
    <property type="match status" value="1"/>
</dbReference>
<dbReference type="NCBIfam" id="TIGR01173">
    <property type="entry name" value="glmU"/>
    <property type="match status" value="1"/>
</dbReference>
<feature type="region of interest" description="N-acetyltransferase" evidence="18">
    <location>
        <begin position="258"/>
        <end position="483"/>
    </location>
</feature>
<comment type="similarity">
    <text evidence="3 18">In the N-terminal section; belongs to the N-acetylglucosamine-1-phosphate uridyltransferase family.</text>
</comment>
<dbReference type="InterPro" id="IPR029044">
    <property type="entry name" value="Nucleotide-diphossugar_trans"/>
</dbReference>
<evidence type="ECO:0000256" key="2">
    <source>
        <dbReference type="ARBA" id="ARBA00007707"/>
    </source>
</evidence>
<keyword evidence="6 18" id="KW-0548">Nucleotidyltransferase</keyword>
<dbReference type="PANTHER" id="PTHR43584:SF3">
    <property type="entry name" value="BIFUNCTIONAL PROTEIN GLMU"/>
    <property type="match status" value="1"/>
</dbReference>
<feature type="binding site" evidence="18">
    <location>
        <position position="357"/>
    </location>
    <ligand>
        <name>UDP-N-acetyl-alpha-D-glucosamine</name>
        <dbReference type="ChEBI" id="CHEBI:57705"/>
    </ligand>
</feature>
<dbReference type="EMBL" id="ADCX01000013">
    <property type="protein sequence ID" value="EFG26351.1"/>
    <property type="molecule type" value="Genomic_DNA"/>
</dbReference>
<accession>W5IHP9</accession>
<feature type="compositionally biased region" description="Basic and acidic residues" evidence="19">
    <location>
        <begin position="460"/>
        <end position="474"/>
    </location>
</feature>
<dbReference type="InterPro" id="IPR011004">
    <property type="entry name" value="Trimer_LpxA-like_sf"/>
</dbReference>
<evidence type="ECO:0000313" key="22">
    <source>
        <dbReference type="Proteomes" id="UP000005777"/>
    </source>
</evidence>
<protein>
    <recommendedName>
        <fullName evidence="18">Bifunctional protein GlmU</fullName>
    </recommendedName>
    <domain>
        <recommendedName>
            <fullName evidence="18">UDP-N-acetylglucosamine pyrophosphorylase</fullName>
            <ecNumber evidence="18">2.7.7.23</ecNumber>
        </recommendedName>
        <alternativeName>
            <fullName evidence="18">N-acetylglucosamine-1-phosphate uridyltransferase</fullName>
        </alternativeName>
    </domain>
    <domain>
        <recommendedName>
            <fullName evidence="18">Glucosamine-1-phosphate N-acetyltransferase</fullName>
            <ecNumber evidence="18">2.3.1.157</ecNumber>
        </recommendedName>
    </domain>
</protein>